<dbReference type="AlphaFoldDB" id="A0ABD6AZ57"/>
<name>A0ABD6AZ57_9EURY</name>
<evidence type="ECO:0000256" key="1">
    <source>
        <dbReference type="SAM" id="MobiDB-lite"/>
    </source>
</evidence>
<feature type="domain" description="Ig-like" evidence="2">
    <location>
        <begin position="164"/>
        <end position="233"/>
    </location>
</feature>
<dbReference type="InterPro" id="IPR058929">
    <property type="entry name" value="Ig_halo"/>
</dbReference>
<feature type="non-terminal residue" evidence="3">
    <location>
        <position position="1"/>
    </location>
</feature>
<feature type="compositionally biased region" description="Basic and acidic residues" evidence="1">
    <location>
        <begin position="16"/>
        <end position="29"/>
    </location>
</feature>
<dbReference type="EMBL" id="JBHUDC010000008">
    <property type="protein sequence ID" value="MFD1514872.1"/>
    <property type="molecule type" value="Genomic_DNA"/>
</dbReference>
<gene>
    <name evidence="3" type="ORF">ACFSBT_16445</name>
</gene>
<feature type="region of interest" description="Disordered" evidence="1">
    <location>
        <begin position="1"/>
        <end position="49"/>
    </location>
</feature>
<evidence type="ECO:0000259" key="2">
    <source>
        <dbReference type="Pfam" id="PF25942"/>
    </source>
</evidence>
<evidence type="ECO:0000313" key="4">
    <source>
        <dbReference type="Proteomes" id="UP001597187"/>
    </source>
</evidence>
<proteinExistence type="predicted"/>
<feature type="compositionally biased region" description="Basic residues" evidence="1">
    <location>
        <begin position="1"/>
        <end position="14"/>
    </location>
</feature>
<sequence>GRAQRRRPGRRQHGHAGSDARPADRPERRRAPRLRSTLRERDVLHPVSRPTFSHAETTCDATLVDRTATGSYLRAGCSGAAYFDTDGDGEAAEHVDVGPTPVEYVVTNETTVRIAPALGHVFVPPESETGTERRRLDAPELTVLNAANRSVNVSVALEPAEDTAAGDTAFRTTHDLEPRSGVTDRHLVSTAGPYDLVVTVGSATVRTSWRLGEDDGSRTVVVWPDGSVSVEPRPTLGE</sequence>
<reference evidence="3 4" key="1">
    <citation type="journal article" date="2019" name="Int. J. Syst. Evol. Microbiol.">
        <title>The Global Catalogue of Microorganisms (GCM) 10K type strain sequencing project: providing services to taxonomists for standard genome sequencing and annotation.</title>
        <authorList>
            <consortium name="The Broad Institute Genomics Platform"/>
            <consortium name="The Broad Institute Genome Sequencing Center for Infectious Disease"/>
            <person name="Wu L."/>
            <person name="Ma J."/>
        </authorList>
    </citation>
    <scope>NUCLEOTIDE SEQUENCE [LARGE SCALE GENOMIC DNA]</scope>
    <source>
        <strain evidence="3 4">CGMCC 1.12563</strain>
    </source>
</reference>
<comment type="caution">
    <text evidence="3">The sequence shown here is derived from an EMBL/GenBank/DDBJ whole genome shotgun (WGS) entry which is preliminary data.</text>
</comment>
<protein>
    <recommendedName>
        <fullName evidence="2">Ig-like domain-containing protein</fullName>
    </recommendedName>
</protein>
<accession>A0ABD6AZ57</accession>
<evidence type="ECO:0000313" key="3">
    <source>
        <dbReference type="EMBL" id="MFD1514872.1"/>
    </source>
</evidence>
<organism evidence="3 4">
    <name type="scientific">Halomarina rubra</name>
    <dbReference type="NCBI Taxonomy" id="2071873"/>
    <lineage>
        <taxon>Archaea</taxon>
        <taxon>Methanobacteriati</taxon>
        <taxon>Methanobacteriota</taxon>
        <taxon>Stenosarchaea group</taxon>
        <taxon>Halobacteria</taxon>
        <taxon>Halobacteriales</taxon>
        <taxon>Natronomonadaceae</taxon>
        <taxon>Halomarina</taxon>
    </lineage>
</organism>
<dbReference type="RefSeq" id="WP_250874805.1">
    <property type="nucleotide sequence ID" value="NZ_JALXFV010000008.1"/>
</dbReference>
<dbReference type="Proteomes" id="UP001597187">
    <property type="component" value="Unassembled WGS sequence"/>
</dbReference>
<keyword evidence="4" id="KW-1185">Reference proteome</keyword>
<dbReference type="Pfam" id="PF25942">
    <property type="entry name" value="Ig_halo"/>
    <property type="match status" value="1"/>
</dbReference>